<evidence type="ECO:0000313" key="1">
    <source>
        <dbReference type="EMBL" id="GAH05821.1"/>
    </source>
</evidence>
<dbReference type="EMBL" id="BART01037161">
    <property type="protein sequence ID" value="GAH05821.1"/>
    <property type="molecule type" value="Genomic_DNA"/>
</dbReference>
<protein>
    <submittedName>
        <fullName evidence="1">Uncharacterized protein</fullName>
    </submittedName>
</protein>
<comment type="caution">
    <text evidence="1">The sequence shown here is derived from an EMBL/GenBank/DDBJ whole genome shotgun (WGS) entry which is preliminary data.</text>
</comment>
<organism evidence="1">
    <name type="scientific">marine sediment metagenome</name>
    <dbReference type="NCBI Taxonomy" id="412755"/>
    <lineage>
        <taxon>unclassified sequences</taxon>
        <taxon>metagenomes</taxon>
        <taxon>ecological metagenomes</taxon>
    </lineage>
</organism>
<proteinExistence type="predicted"/>
<gene>
    <name evidence="1" type="ORF">S01H4_62315</name>
</gene>
<reference evidence="1" key="1">
    <citation type="journal article" date="2014" name="Front. Microbiol.">
        <title>High frequency of phylogenetically diverse reductive dehalogenase-homologous genes in deep subseafloor sedimentary metagenomes.</title>
        <authorList>
            <person name="Kawai M."/>
            <person name="Futagami T."/>
            <person name="Toyoda A."/>
            <person name="Takaki Y."/>
            <person name="Nishi S."/>
            <person name="Hori S."/>
            <person name="Arai W."/>
            <person name="Tsubouchi T."/>
            <person name="Morono Y."/>
            <person name="Uchiyama I."/>
            <person name="Ito T."/>
            <person name="Fujiyama A."/>
            <person name="Inagaki F."/>
            <person name="Takami H."/>
        </authorList>
    </citation>
    <scope>NUCLEOTIDE SEQUENCE</scope>
    <source>
        <strain evidence="1">Expedition CK06-06</strain>
    </source>
</reference>
<feature type="non-terminal residue" evidence="1">
    <location>
        <position position="1"/>
    </location>
</feature>
<accession>X1CC54</accession>
<sequence length="32" mass="3742">CPFCNRKYFTNGHIQLIEIEDEGNMSLKIAEK</sequence>
<dbReference type="AlphaFoldDB" id="X1CC54"/>
<name>X1CC54_9ZZZZ</name>